<evidence type="ECO:0000313" key="2">
    <source>
        <dbReference type="EMBL" id="KAK0149217.1"/>
    </source>
</evidence>
<organism evidence="2 3">
    <name type="scientific">Merluccius polli</name>
    <name type="common">Benguela hake</name>
    <name type="synonym">Merluccius cadenati</name>
    <dbReference type="NCBI Taxonomy" id="89951"/>
    <lineage>
        <taxon>Eukaryota</taxon>
        <taxon>Metazoa</taxon>
        <taxon>Chordata</taxon>
        <taxon>Craniata</taxon>
        <taxon>Vertebrata</taxon>
        <taxon>Euteleostomi</taxon>
        <taxon>Actinopterygii</taxon>
        <taxon>Neopterygii</taxon>
        <taxon>Teleostei</taxon>
        <taxon>Neoteleostei</taxon>
        <taxon>Acanthomorphata</taxon>
        <taxon>Zeiogadaria</taxon>
        <taxon>Gadariae</taxon>
        <taxon>Gadiformes</taxon>
        <taxon>Gadoidei</taxon>
        <taxon>Merlucciidae</taxon>
        <taxon>Merluccius</taxon>
    </lineage>
</organism>
<evidence type="ECO:0000256" key="1">
    <source>
        <dbReference type="SAM" id="MobiDB-lite"/>
    </source>
</evidence>
<sequence>MMTTSAEVFSVFPRFLDTTRTGMASTFIEILYNVLNIVKCSTRYQLRVVPLFFFFFFFKLQIEQDFRTDCLVSRLPTSSLERWPTTFKQGALKESLGLTGTSVQQHLDNIAQSSQPYLLAQGPTKSSIHSSSSLPSTSMHFHAKPPPQSGALDELFKAHYVFVPVLNNLFHFSATSIYNIDVGKTKETPRIAELRARMVR</sequence>
<dbReference type="EMBL" id="JAOPHQ010001812">
    <property type="protein sequence ID" value="KAK0149217.1"/>
    <property type="molecule type" value="Genomic_DNA"/>
</dbReference>
<proteinExistence type="predicted"/>
<feature type="region of interest" description="Disordered" evidence="1">
    <location>
        <begin position="121"/>
        <end position="145"/>
    </location>
</feature>
<name>A0AA47MYX6_MERPO</name>
<keyword evidence="3" id="KW-1185">Reference proteome</keyword>
<reference evidence="2" key="1">
    <citation type="journal article" date="2023" name="Front. Mar. Sci.">
        <title>A new Merluccius polli reference genome to investigate the effects of global change in West African waters.</title>
        <authorList>
            <person name="Mateo J.L."/>
            <person name="Blanco-Fernandez C."/>
            <person name="Garcia-Vazquez E."/>
            <person name="Machado-Schiaffino G."/>
        </authorList>
    </citation>
    <scope>NUCLEOTIDE SEQUENCE</scope>
    <source>
        <strain evidence="2">C29</strain>
        <tissue evidence="2">Fin</tissue>
    </source>
</reference>
<dbReference type="AlphaFoldDB" id="A0AA47MYX6"/>
<evidence type="ECO:0000313" key="3">
    <source>
        <dbReference type="Proteomes" id="UP001174136"/>
    </source>
</evidence>
<accession>A0AA47MYX6</accession>
<dbReference type="Proteomes" id="UP001174136">
    <property type="component" value="Unassembled WGS sequence"/>
</dbReference>
<gene>
    <name evidence="2" type="ORF">N1851_010256</name>
</gene>
<feature type="compositionally biased region" description="Low complexity" evidence="1">
    <location>
        <begin position="126"/>
        <end position="138"/>
    </location>
</feature>
<comment type="caution">
    <text evidence="2">The sequence shown here is derived from an EMBL/GenBank/DDBJ whole genome shotgun (WGS) entry which is preliminary data.</text>
</comment>
<protein>
    <submittedName>
        <fullName evidence="2">Uncharacterized protein</fullName>
    </submittedName>
</protein>